<accession>A0A931DAS6</accession>
<keyword evidence="4" id="KW-1185">Reference proteome</keyword>
<sequence>MITQLTARHVLGFDGTQHVLFTDGQVIMEDDVIRYVGTSYDGPVDEYRDYGNSVITPGLIDLDALTDIDHLIIDSWPTPETAPGLQWSRDYFEQRRRDVFTLEQRHTVRRFALAQLALHGVTTFMPIASEIHSAWAESLAELKDMTATTLELGLRGFLGPAYRSGINVTDDDGSRVILFDEDEGRRGLREAVEFLDYTQELHHPLVTGVLLPCRIETLSADLLRETARVALDRDALVRLHCLQSPAEDDFLRERTGNTVLQELEDSRMLQARLLIPHGIVIDALGLEATAAGGPLELLARHGVSVVHCPLTTFHYGKALSSFDAFHAAGITMCLGTDSFPPDLIRGIDVGTHLARLVEGRSDAGKVSDFFNAATLGGATALGRPDLGRIAPGAQADLTIFSHDDFRDGVQEDPLRTLVLNGSARNVTDTFVAGRPVVVDSALPGIDLAELMRDGQELFELMVAAYPERDYRRRSAEELFPGTYPAAQ</sequence>
<dbReference type="SUPFAM" id="SSF51556">
    <property type="entry name" value="Metallo-dependent hydrolases"/>
    <property type="match status" value="1"/>
</dbReference>
<dbReference type="PANTHER" id="PTHR43794">
    <property type="entry name" value="AMINOHYDROLASE SSNA-RELATED"/>
    <property type="match status" value="1"/>
</dbReference>
<dbReference type="PANTHER" id="PTHR43794:SF11">
    <property type="entry name" value="AMIDOHYDROLASE-RELATED DOMAIN-CONTAINING PROTEIN"/>
    <property type="match status" value="1"/>
</dbReference>
<evidence type="ECO:0000313" key="3">
    <source>
        <dbReference type="EMBL" id="MBG6084106.1"/>
    </source>
</evidence>
<gene>
    <name evidence="3" type="ORF">IW252_000873</name>
</gene>
<dbReference type="InterPro" id="IPR011059">
    <property type="entry name" value="Metal-dep_hydrolase_composite"/>
</dbReference>
<dbReference type="Pfam" id="PF01979">
    <property type="entry name" value="Amidohydro_1"/>
    <property type="match status" value="1"/>
</dbReference>
<keyword evidence="1 3" id="KW-0378">Hydrolase</keyword>
<dbReference type="InterPro" id="IPR006680">
    <property type="entry name" value="Amidohydro-rel"/>
</dbReference>
<evidence type="ECO:0000313" key="4">
    <source>
        <dbReference type="Proteomes" id="UP000625033"/>
    </source>
</evidence>
<protein>
    <submittedName>
        <fullName evidence="3">Cytosine/adenosine deaminase-related metal-dependent hydrolase</fullName>
    </submittedName>
</protein>
<dbReference type="AlphaFoldDB" id="A0A931DAS6"/>
<comment type="caution">
    <text evidence="3">The sequence shown here is derived from an EMBL/GenBank/DDBJ whole genome shotgun (WGS) entry which is preliminary data.</text>
</comment>
<evidence type="ECO:0000256" key="1">
    <source>
        <dbReference type="ARBA" id="ARBA00022801"/>
    </source>
</evidence>
<feature type="domain" description="Amidohydrolase-related" evidence="2">
    <location>
        <begin position="103"/>
        <end position="436"/>
    </location>
</feature>
<dbReference type="GO" id="GO:0016810">
    <property type="term" value="F:hydrolase activity, acting on carbon-nitrogen (but not peptide) bonds"/>
    <property type="evidence" value="ECO:0007669"/>
    <property type="project" value="InterPro"/>
</dbReference>
<reference evidence="3" key="1">
    <citation type="submission" date="2020-11" db="EMBL/GenBank/DDBJ databases">
        <title>Sequencing the genomes of 1000 actinobacteria strains.</title>
        <authorList>
            <person name="Klenk H.-P."/>
        </authorList>
    </citation>
    <scope>NUCLEOTIDE SEQUENCE</scope>
    <source>
        <strain evidence="3">DSM 26152</strain>
    </source>
</reference>
<dbReference type="Proteomes" id="UP000625033">
    <property type="component" value="Unassembled WGS sequence"/>
</dbReference>
<dbReference type="InterPro" id="IPR050287">
    <property type="entry name" value="MTA/SAH_deaminase"/>
</dbReference>
<dbReference type="SUPFAM" id="SSF51338">
    <property type="entry name" value="Composite domain of metallo-dependent hydrolases"/>
    <property type="match status" value="2"/>
</dbReference>
<organism evidence="3 4">
    <name type="scientific">Zhihengliuella flava</name>
    <dbReference type="NCBI Taxonomy" id="1285193"/>
    <lineage>
        <taxon>Bacteria</taxon>
        <taxon>Bacillati</taxon>
        <taxon>Actinomycetota</taxon>
        <taxon>Actinomycetes</taxon>
        <taxon>Micrococcales</taxon>
        <taxon>Micrococcaceae</taxon>
        <taxon>Zhihengliuella</taxon>
    </lineage>
</organism>
<proteinExistence type="predicted"/>
<dbReference type="NCBIfam" id="NF004801">
    <property type="entry name" value="PRK06151.1"/>
    <property type="match status" value="1"/>
</dbReference>
<evidence type="ECO:0000259" key="2">
    <source>
        <dbReference type="Pfam" id="PF01979"/>
    </source>
</evidence>
<dbReference type="InterPro" id="IPR032466">
    <property type="entry name" value="Metal_Hydrolase"/>
</dbReference>
<dbReference type="RefSeq" id="WP_196835459.1">
    <property type="nucleotide sequence ID" value="NZ_JADOTZ010000001.1"/>
</dbReference>
<dbReference type="EMBL" id="JADOTZ010000001">
    <property type="protein sequence ID" value="MBG6084106.1"/>
    <property type="molecule type" value="Genomic_DNA"/>
</dbReference>
<dbReference type="Gene3D" id="2.30.40.10">
    <property type="entry name" value="Urease, subunit C, domain 1"/>
    <property type="match status" value="1"/>
</dbReference>
<name>A0A931DAS6_9MICC</name>
<dbReference type="Gene3D" id="3.20.20.140">
    <property type="entry name" value="Metal-dependent hydrolases"/>
    <property type="match status" value="1"/>
</dbReference>